<accession>A0A6M5YSS8</accession>
<feature type="DNA-binding region" description="H-T-H motif" evidence="2">
    <location>
        <begin position="28"/>
        <end position="47"/>
    </location>
</feature>
<proteinExistence type="predicted"/>
<evidence type="ECO:0000313" key="4">
    <source>
        <dbReference type="EMBL" id="QJW96484.1"/>
    </source>
</evidence>
<reference evidence="5" key="1">
    <citation type="submission" date="2020-05" db="EMBL/GenBank/DDBJ databases">
        <title>Frigoriglobus tundricola gen. nov., sp. nov., a psychrotolerant cellulolytic planctomycete of the family Gemmataceae with two divergent copies of 16S rRNA gene.</title>
        <authorList>
            <person name="Kulichevskaya I.S."/>
            <person name="Ivanova A.A."/>
            <person name="Naumoff D.G."/>
            <person name="Beletsky A.V."/>
            <person name="Rijpstra W.I.C."/>
            <person name="Sinninghe Damste J.S."/>
            <person name="Mardanov A.V."/>
            <person name="Ravin N.V."/>
            <person name="Dedysh S.N."/>
        </authorList>
    </citation>
    <scope>NUCLEOTIDE SEQUENCE [LARGE SCALE GENOMIC DNA]</scope>
    <source>
        <strain evidence="5">PL17</strain>
    </source>
</reference>
<sequence length="187" mass="20793">MEKKAGPRKRILEVADRLFYSEGVRTTGTEKIMSVSEVAKATFYRHFKSKDALVLAYLDSRDQAFWDYLFNPTPPADVYEALTKIDRLVNRPEVTGCPFLLVASEYPDLAHPIHLRVIEHKDKLLAYLIDLLKPFAIDRTVAATKLLTVIDGALSARMVYGASRVVPLLGSAEAILKSVAPPGPKPI</sequence>
<evidence type="ECO:0000259" key="3">
    <source>
        <dbReference type="PROSITE" id="PS50977"/>
    </source>
</evidence>
<evidence type="ECO:0000256" key="2">
    <source>
        <dbReference type="PROSITE-ProRule" id="PRU00335"/>
    </source>
</evidence>
<dbReference type="RefSeq" id="WP_227254945.1">
    <property type="nucleotide sequence ID" value="NZ_CP053452.2"/>
</dbReference>
<dbReference type="AlphaFoldDB" id="A0A6M5YSS8"/>
<keyword evidence="1 2" id="KW-0238">DNA-binding</keyword>
<dbReference type="Gene3D" id="1.10.357.10">
    <property type="entry name" value="Tetracycline Repressor, domain 2"/>
    <property type="match status" value="1"/>
</dbReference>
<evidence type="ECO:0000256" key="1">
    <source>
        <dbReference type="ARBA" id="ARBA00023125"/>
    </source>
</evidence>
<dbReference type="PRINTS" id="PR00455">
    <property type="entry name" value="HTHTETR"/>
</dbReference>
<dbReference type="InterPro" id="IPR009057">
    <property type="entry name" value="Homeodomain-like_sf"/>
</dbReference>
<keyword evidence="5" id="KW-1185">Reference proteome</keyword>
<dbReference type="GO" id="GO:0003700">
    <property type="term" value="F:DNA-binding transcription factor activity"/>
    <property type="evidence" value="ECO:0007669"/>
    <property type="project" value="TreeGrafter"/>
</dbReference>
<dbReference type="Pfam" id="PF00440">
    <property type="entry name" value="TetR_N"/>
    <property type="match status" value="1"/>
</dbReference>
<protein>
    <submittedName>
        <fullName evidence="4">Transcriptional regulator, AcrR family</fullName>
    </submittedName>
</protein>
<dbReference type="GO" id="GO:0000976">
    <property type="term" value="F:transcription cis-regulatory region binding"/>
    <property type="evidence" value="ECO:0007669"/>
    <property type="project" value="TreeGrafter"/>
</dbReference>
<dbReference type="Proteomes" id="UP000503447">
    <property type="component" value="Chromosome"/>
</dbReference>
<dbReference type="PROSITE" id="PS50977">
    <property type="entry name" value="HTH_TETR_2"/>
    <property type="match status" value="1"/>
</dbReference>
<name>A0A6M5YSS8_9BACT</name>
<dbReference type="SUPFAM" id="SSF46689">
    <property type="entry name" value="Homeodomain-like"/>
    <property type="match status" value="1"/>
</dbReference>
<dbReference type="InterPro" id="IPR050109">
    <property type="entry name" value="HTH-type_TetR-like_transc_reg"/>
</dbReference>
<feature type="domain" description="HTH tetR-type" evidence="3">
    <location>
        <begin position="5"/>
        <end position="65"/>
    </location>
</feature>
<dbReference type="KEGG" id="ftj:FTUN_4041"/>
<organism evidence="4 5">
    <name type="scientific">Frigoriglobus tundricola</name>
    <dbReference type="NCBI Taxonomy" id="2774151"/>
    <lineage>
        <taxon>Bacteria</taxon>
        <taxon>Pseudomonadati</taxon>
        <taxon>Planctomycetota</taxon>
        <taxon>Planctomycetia</taxon>
        <taxon>Gemmatales</taxon>
        <taxon>Gemmataceae</taxon>
        <taxon>Frigoriglobus</taxon>
    </lineage>
</organism>
<gene>
    <name evidence="4" type="ORF">FTUN_4041</name>
</gene>
<dbReference type="EMBL" id="CP053452">
    <property type="protein sequence ID" value="QJW96484.1"/>
    <property type="molecule type" value="Genomic_DNA"/>
</dbReference>
<dbReference type="InterPro" id="IPR036271">
    <property type="entry name" value="Tet_transcr_reg_TetR-rel_C_sf"/>
</dbReference>
<evidence type="ECO:0000313" key="5">
    <source>
        <dbReference type="Proteomes" id="UP000503447"/>
    </source>
</evidence>
<dbReference type="PANTHER" id="PTHR30055:SF200">
    <property type="entry name" value="HTH-TYPE TRANSCRIPTIONAL REPRESSOR BDCR"/>
    <property type="match status" value="1"/>
</dbReference>
<dbReference type="PANTHER" id="PTHR30055">
    <property type="entry name" value="HTH-TYPE TRANSCRIPTIONAL REGULATOR RUTR"/>
    <property type="match status" value="1"/>
</dbReference>
<dbReference type="InterPro" id="IPR001647">
    <property type="entry name" value="HTH_TetR"/>
</dbReference>
<dbReference type="SUPFAM" id="SSF48498">
    <property type="entry name" value="Tetracyclin repressor-like, C-terminal domain"/>
    <property type="match status" value="1"/>
</dbReference>